<dbReference type="InterPro" id="IPR018247">
    <property type="entry name" value="EF_Hand_1_Ca_BS"/>
</dbReference>
<dbReference type="PANTHER" id="PTHR44324">
    <property type="entry name" value="WD40 REPEAT DOMAIN 95"/>
    <property type="match status" value="1"/>
</dbReference>
<dbReference type="InterPro" id="IPR011992">
    <property type="entry name" value="EF-hand-dom_pair"/>
</dbReference>
<evidence type="ECO:0000313" key="8">
    <source>
        <dbReference type="EMBL" id="ESO87414.1"/>
    </source>
</evidence>
<keyword evidence="2 5" id="KW-0853">WD repeat</keyword>
<gene>
    <name evidence="8" type="ORF">LOTGIDRAFT_92084</name>
</gene>
<dbReference type="InterPro" id="IPR015943">
    <property type="entry name" value="WD40/YVTN_repeat-like_dom_sf"/>
</dbReference>
<dbReference type="InterPro" id="IPR002048">
    <property type="entry name" value="EF_hand_dom"/>
</dbReference>
<evidence type="ECO:0000256" key="4">
    <source>
        <dbReference type="ARBA" id="ARBA00022837"/>
    </source>
</evidence>
<reference evidence="8 9" key="1">
    <citation type="journal article" date="2013" name="Nature">
        <title>Insights into bilaterian evolution from three spiralian genomes.</title>
        <authorList>
            <person name="Simakov O."/>
            <person name="Marletaz F."/>
            <person name="Cho S.J."/>
            <person name="Edsinger-Gonzales E."/>
            <person name="Havlak P."/>
            <person name="Hellsten U."/>
            <person name="Kuo D.H."/>
            <person name="Larsson T."/>
            <person name="Lv J."/>
            <person name="Arendt D."/>
            <person name="Savage R."/>
            <person name="Osoegawa K."/>
            <person name="de Jong P."/>
            <person name="Grimwood J."/>
            <person name="Chapman J.A."/>
            <person name="Shapiro H."/>
            <person name="Aerts A."/>
            <person name="Otillar R.P."/>
            <person name="Terry A.Y."/>
            <person name="Boore J.L."/>
            <person name="Grigoriev I.V."/>
            <person name="Lindberg D.R."/>
            <person name="Seaver E.C."/>
            <person name="Weisblat D.A."/>
            <person name="Putnam N.H."/>
            <person name="Rokhsar D.S."/>
        </authorList>
    </citation>
    <scope>NUCLEOTIDE SEQUENCE [LARGE SCALE GENOMIC DNA]</scope>
</reference>
<proteinExistence type="predicted"/>
<accession>V4BEZ8</accession>
<feature type="repeat" description="WD" evidence="5">
    <location>
        <begin position="553"/>
        <end position="583"/>
    </location>
</feature>
<dbReference type="GO" id="GO:0005509">
    <property type="term" value="F:calcium ion binding"/>
    <property type="evidence" value="ECO:0007669"/>
    <property type="project" value="InterPro"/>
</dbReference>
<dbReference type="PROSITE" id="PS00018">
    <property type="entry name" value="EF_HAND_1"/>
    <property type="match status" value="1"/>
</dbReference>
<feature type="region of interest" description="Disordered" evidence="6">
    <location>
        <begin position="603"/>
        <end position="628"/>
    </location>
</feature>
<dbReference type="HOGENOM" id="CLU_006741_0_0_1"/>
<feature type="non-terminal residue" evidence="8">
    <location>
        <position position="1"/>
    </location>
</feature>
<evidence type="ECO:0000256" key="1">
    <source>
        <dbReference type="ARBA" id="ARBA00014901"/>
    </source>
</evidence>
<dbReference type="InterPro" id="IPR019775">
    <property type="entry name" value="WD40_repeat_CS"/>
</dbReference>
<protein>
    <recommendedName>
        <fullName evidence="1">WD repeat-containing protein on Y chromosome</fullName>
    </recommendedName>
</protein>
<dbReference type="Pfam" id="PF00400">
    <property type="entry name" value="WD40"/>
    <property type="match status" value="3"/>
</dbReference>
<keyword evidence="3" id="KW-0677">Repeat</keyword>
<keyword evidence="4" id="KW-0106">Calcium</keyword>
<feature type="domain" description="EF-hand" evidence="7">
    <location>
        <begin position="1"/>
        <end position="36"/>
    </location>
</feature>
<keyword evidence="9" id="KW-1185">Reference proteome</keyword>
<dbReference type="OrthoDB" id="5980302at2759"/>
<dbReference type="PROSITE" id="PS50294">
    <property type="entry name" value="WD_REPEATS_REGION"/>
    <property type="match status" value="2"/>
</dbReference>
<evidence type="ECO:0000256" key="5">
    <source>
        <dbReference type="PROSITE-ProRule" id="PRU00221"/>
    </source>
</evidence>
<dbReference type="PROSITE" id="PS50222">
    <property type="entry name" value="EF_HAND_2"/>
    <property type="match status" value="1"/>
</dbReference>
<feature type="repeat" description="WD" evidence="5">
    <location>
        <begin position="475"/>
        <end position="509"/>
    </location>
</feature>
<organism evidence="8 9">
    <name type="scientific">Lottia gigantea</name>
    <name type="common">Giant owl limpet</name>
    <dbReference type="NCBI Taxonomy" id="225164"/>
    <lineage>
        <taxon>Eukaryota</taxon>
        <taxon>Metazoa</taxon>
        <taxon>Spiralia</taxon>
        <taxon>Lophotrochozoa</taxon>
        <taxon>Mollusca</taxon>
        <taxon>Gastropoda</taxon>
        <taxon>Patellogastropoda</taxon>
        <taxon>Lottioidea</taxon>
        <taxon>Lottiidae</taxon>
        <taxon>Lottia</taxon>
    </lineage>
</organism>
<dbReference type="CTD" id="20252939"/>
<feature type="repeat" description="WD" evidence="5">
    <location>
        <begin position="832"/>
        <end position="865"/>
    </location>
</feature>
<dbReference type="OMA" id="MQPGKIH"/>
<evidence type="ECO:0000313" key="9">
    <source>
        <dbReference type="Proteomes" id="UP000030746"/>
    </source>
</evidence>
<feature type="compositionally biased region" description="Polar residues" evidence="6">
    <location>
        <begin position="610"/>
        <end position="624"/>
    </location>
</feature>
<dbReference type="InterPro" id="IPR001680">
    <property type="entry name" value="WD40_rpt"/>
</dbReference>
<dbReference type="PANTHER" id="PTHR44324:SF6">
    <property type="entry name" value="EF-HAND CALCIUM BINDING DOMAIN 8"/>
    <property type="match status" value="1"/>
</dbReference>
<dbReference type="PROSITE" id="PS00678">
    <property type="entry name" value="WD_REPEATS_1"/>
    <property type="match status" value="1"/>
</dbReference>
<dbReference type="Proteomes" id="UP000030746">
    <property type="component" value="Unassembled WGS sequence"/>
</dbReference>
<dbReference type="InterPro" id="IPR051242">
    <property type="entry name" value="WD-EF-hand_domain"/>
</dbReference>
<dbReference type="AlphaFoldDB" id="V4BEZ8"/>
<sequence length="912" mass="103785">IDEEEVETLFMKMDANCDGTLDWEEYVSYNLLEYQEKSQMLEMLKEKPFPKEIKCIHTRHHDNIVRIIYSPHVHKRWTHMDYTNGKYATLSKDGIVTFWSLGLRYNRCHTVAVPNDRATQPWFVDMVSVYNVNMIAVASTDRDISFYDITAKKFVKRYVITGLENCVTTMDYWADLDGKKQSVMVWGDTAGNDYGIYFEIQRGSGLFGSLPTKQEMAKRISFAELLKGHFPNIKAFRLAGIHDDWVTKIAYIPELGCFLSCCQSSTTSLYLGDFLKKKSPSYFKVNKGLFAFDYCAKLNIIATGGMDYNVRIWNPYVNNKCILLLKGHTKPVVHIVLIGKKHQVLSIDKGKSIRVFDLKDQSCLQNLSGRIISLGPFPISTILFNPDLQHLVLATNKLGKIRLLESREEDERHAEILSHNKPVVQVLYNPSFKVVITACEESVVSVWDMETGEKSMQFVNAHTLMEDGVLTPLEITAMAFDPPMRRLLTGARDGIIKVWNFNVGAVLQSFYASERAMVTGIICTARKFYVTGWFRFINVFVDGEGADSCKRWPKKHEEDILCMAYFHPTLLATGAYDGTINVWLRETGHVVCKLNAHESDKANPDGTYSYGENQETQTPSYQPKSDSEYRLDSADSIISLEDIDDKDGEEELCNIMNIEDKSYEHPLLGALNPQSPDLDKIPKKLYSRQDYDSLTKNYEASIESMIFLEKRNHLDKDTAVLVSSGAEGWVRFWSVAHEGGLLGQFNAGHQPGCSVNCMVTDIDNNYLITADTMGVVKVWDIMNYCIRLRVPDGTSYARFKKLTKRFPYLRIFAISAANPEMTLKEPLCLNSFRAHTKAINRLEFINDRQLIITTSSDCAIRLWTICGKYIGTFGERWKQLPKTIKAAAIQRTVPKDLRRCGSARTMRVLNGG</sequence>
<dbReference type="InterPro" id="IPR036322">
    <property type="entry name" value="WD40_repeat_dom_sf"/>
</dbReference>
<feature type="non-terminal residue" evidence="8">
    <location>
        <position position="912"/>
    </location>
</feature>
<dbReference type="SUPFAM" id="SSF47473">
    <property type="entry name" value="EF-hand"/>
    <property type="match status" value="1"/>
</dbReference>
<dbReference type="Gene3D" id="2.130.10.10">
    <property type="entry name" value="YVTN repeat-like/Quinoprotein amine dehydrogenase"/>
    <property type="match status" value="3"/>
</dbReference>
<dbReference type="GeneID" id="20252939"/>
<dbReference type="SUPFAM" id="SSF50969">
    <property type="entry name" value="YVTN repeat-like/Quinoprotein amine dehydrogenase"/>
    <property type="match status" value="1"/>
</dbReference>
<feature type="repeat" description="WD" evidence="5">
    <location>
        <begin position="416"/>
        <end position="457"/>
    </location>
</feature>
<evidence type="ECO:0000256" key="3">
    <source>
        <dbReference type="ARBA" id="ARBA00022737"/>
    </source>
</evidence>
<evidence type="ECO:0000256" key="2">
    <source>
        <dbReference type="ARBA" id="ARBA00022574"/>
    </source>
</evidence>
<dbReference type="KEGG" id="lgi:LOTGIDRAFT_92084"/>
<dbReference type="PROSITE" id="PS50082">
    <property type="entry name" value="WD_REPEATS_2"/>
    <property type="match status" value="4"/>
</dbReference>
<name>V4BEZ8_LOTGI</name>
<dbReference type="SMART" id="SM00320">
    <property type="entry name" value="WD40"/>
    <property type="match status" value="11"/>
</dbReference>
<evidence type="ECO:0000259" key="7">
    <source>
        <dbReference type="PROSITE" id="PS50222"/>
    </source>
</evidence>
<dbReference type="EMBL" id="KB202917">
    <property type="protein sequence ID" value="ESO87414.1"/>
    <property type="molecule type" value="Genomic_DNA"/>
</dbReference>
<dbReference type="SUPFAM" id="SSF50978">
    <property type="entry name" value="WD40 repeat-like"/>
    <property type="match status" value="1"/>
</dbReference>
<dbReference type="RefSeq" id="XP_009061882.1">
    <property type="nucleotide sequence ID" value="XM_009063634.1"/>
</dbReference>
<evidence type="ECO:0000256" key="6">
    <source>
        <dbReference type="SAM" id="MobiDB-lite"/>
    </source>
</evidence>
<dbReference type="InterPro" id="IPR011044">
    <property type="entry name" value="Quino_amine_DH_bsu"/>
</dbReference>